<evidence type="ECO:0000256" key="7">
    <source>
        <dbReference type="ARBA" id="ARBA00022989"/>
    </source>
</evidence>
<evidence type="ECO:0000256" key="1">
    <source>
        <dbReference type="ARBA" id="ARBA00000085"/>
    </source>
</evidence>
<evidence type="ECO:0000256" key="2">
    <source>
        <dbReference type="ARBA" id="ARBA00012438"/>
    </source>
</evidence>
<protein>
    <recommendedName>
        <fullName evidence="2">histidine kinase</fullName>
        <ecNumber evidence="2">2.7.13.3</ecNumber>
    </recommendedName>
</protein>
<sequence length="328" mass="35009">MRRRWWWPDTARWSLVHRLRVQIGLTTIVLLAGFSLCTHVAADHLLTSRVQTELTARITGIVTASATGQRVAAATTLFRPMDGSVPVDAVYTDGALITSYPVAGHGPFLAPDGGPSDLARTLAARATDTVGFVDDGGWIVGYVTARADGDADGGSEQAENSVVMVATSLDTLRSQLRRLDIALVVFTAAVWLIAYVLTAAVLTTGLRPVRRLRLAFERVVTTADLAPVAVAGDRELAALAVRFNAMMAAVDASNRAQKDLVLAAGEDLRQPLDDLRADLDRADRAPDATALHQDAVARIDELTATVNALVDSARRAAGHDVGENERKT</sequence>
<keyword evidence="8" id="KW-0902">Two-component regulatory system</keyword>
<evidence type="ECO:0000256" key="4">
    <source>
        <dbReference type="ARBA" id="ARBA00022679"/>
    </source>
</evidence>
<evidence type="ECO:0000256" key="3">
    <source>
        <dbReference type="ARBA" id="ARBA00022553"/>
    </source>
</evidence>
<keyword evidence="9" id="KW-0472">Membrane</keyword>
<reference evidence="11 12" key="1">
    <citation type="submission" date="2020-06" db="EMBL/GenBank/DDBJ databases">
        <title>Taxonomy, biology and ecology of Rhodococcus bacteria occurring in California pistachio and other woody hosts as revealed by genome sequence analyses.</title>
        <authorList>
            <person name="Gai Y."/>
            <person name="Riely B."/>
        </authorList>
    </citation>
    <scope>NUCLEOTIDE SEQUENCE [LARGE SCALE GENOMIC DNA]</scope>
    <source>
        <strain evidence="11 12">BP-281</strain>
    </source>
</reference>
<dbReference type="EMBL" id="JABUBU010000007">
    <property type="protein sequence ID" value="MBY6367165.1"/>
    <property type="molecule type" value="Genomic_DNA"/>
</dbReference>
<comment type="catalytic activity">
    <reaction evidence="1">
        <text>ATP + protein L-histidine = ADP + protein N-phospho-L-histidine.</text>
        <dbReference type="EC" id="2.7.13.3"/>
    </reaction>
</comment>
<evidence type="ECO:0000259" key="10">
    <source>
        <dbReference type="PROSITE" id="PS50885"/>
    </source>
</evidence>
<keyword evidence="5 9" id="KW-0812">Transmembrane</keyword>
<keyword evidence="7 9" id="KW-1133">Transmembrane helix</keyword>
<feature type="transmembrane region" description="Helical" evidence="9">
    <location>
        <begin position="21"/>
        <end position="42"/>
    </location>
</feature>
<dbReference type="RefSeq" id="WP_222684470.1">
    <property type="nucleotide sequence ID" value="NZ_JABUBT010000008.1"/>
</dbReference>
<proteinExistence type="predicted"/>
<dbReference type="InterPro" id="IPR003660">
    <property type="entry name" value="HAMP_dom"/>
</dbReference>
<feature type="transmembrane region" description="Helical" evidence="9">
    <location>
        <begin position="181"/>
        <end position="203"/>
    </location>
</feature>
<evidence type="ECO:0000256" key="5">
    <source>
        <dbReference type="ARBA" id="ARBA00022692"/>
    </source>
</evidence>
<dbReference type="Proteomes" id="UP000825228">
    <property type="component" value="Unassembled WGS sequence"/>
</dbReference>
<evidence type="ECO:0000256" key="9">
    <source>
        <dbReference type="SAM" id="Phobius"/>
    </source>
</evidence>
<evidence type="ECO:0000313" key="12">
    <source>
        <dbReference type="Proteomes" id="UP000825228"/>
    </source>
</evidence>
<dbReference type="PROSITE" id="PS50885">
    <property type="entry name" value="HAMP"/>
    <property type="match status" value="1"/>
</dbReference>
<dbReference type="PANTHER" id="PTHR45436">
    <property type="entry name" value="SENSOR HISTIDINE KINASE YKOH"/>
    <property type="match status" value="1"/>
</dbReference>
<evidence type="ECO:0000313" key="11">
    <source>
        <dbReference type="EMBL" id="MBY6367165.1"/>
    </source>
</evidence>
<dbReference type="CDD" id="cd06225">
    <property type="entry name" value="HAMP"/>
    <property type="match status" value="1"/>
</dbReference>
<dbReference type="GO" id="GO:0016301">
    <property type="term" value="F:kinase activity"/>
    <property type="evidence" value="ECO:0007669"/>
    <property type="project" value="UniProtKB-KW"/>
</dbReference>
<evidence type="ECO:0000256" key="8">
    <source>
        <dbReference type="ARBA" id="ARBA00023012"/>
    </source>
</evidence>
<keyword evidence="3" id="KW-0597">Phosphoprotein</keyword>
<feature type="domain" description="HAMP" evidence="10">
    <location>
        <begin position="203"/>
        <end position="255"/>
    </location>
</feature>
<dbReference type="PANTHER" id="PTHR45436:SF5">
    <property type="entry name" value="SENSOR HISTIDINE KINASE TRCS"/>
    <property type="match status" value="1"/>
</dbReference>
<keyword evidence="12" id="KW-1185">Reference proteome</keyword>
<keyword evidence="6 11" id="KW-0418">Kinase</keyword>
<dbReference type="EC" id="2.7.13.3" evidence="2"/>
<dbReference type="InterPro" id="IPR050428">
    <property type="entry name" value="TCS_sensor_his_kinase"/>
</dbReference>
<keyword evidence="4" id="KW-0808">Transferase</keyword>
<comment type="caution">
    <text evidence="11">The sequence shown here is derived from an EMBL/GenBank/DDBJ whole genome shotgun (WGS) entry which is preliminary data.</text>
</comment>
<organism evidence="11 12">
    <name type="scientific">Rhodococcoides corynebacterioides</name>
    <dbReference type="NCBI Taxonomy" id="53972"/>
    <lineage>
        <taxon>Bacteria</taxon>
        <taxon>Bacillati</taxon>
        <taxon>Actinomycetota</taxon>
        <taxon>Actinomycetes</taxon>
        <taxon>Mycobacteriales</taxon>
        <taxon>Nocardiaceae</taxon>
        <taxon>Rhodococcoides</taxon>
    </lineage>
</organism>
<dbReference type="Gene3D" id="1.10.287.130">
    <property type="match status" value="1"/>
</dbReference>
<evidence type="ECO:0000256" key="6">
    <source>
        <dbReference type="ARBA" id="ARBA00022777"/>
    </source>
</evidence>
<gene>
    <name evidence="11" type="ORF">HQ603_10395</name>
</gene>
<accession>A0ABS7P455</accession>
<name>A0ABS7P455_9NOCA</name>